<gene>
    <name evidence="2" type="primary">draG_2</name>
    <name evidence="2" type="ORF">OJF2_45080</name>
</gene>
<proteinExistence type="predicted"/>
<dbReference type="SUPFAM" id="SSF101478">
    <property type="entry name" value="ADP-ribosylglycohydrolase"/>
    <property type="match status" value="1"/>
</dbReference>
<dbReference type="AlphaFoldDB" id="A0A5B9W7F7"/>
<dbReference type="GO" id="GO:0046872">
    <property type="term" value="F:metal ion binding"/>
    <property type="evidence" value="ECO:0007669"/>
    <property type="project" value="UniProtKB-KW"/>
</dbReference>
<name>A0A5B9W7F7_9BACT</name>
<dbReference type="RefSeq" id="WP_246196099.1">
    <property type="nucleotide sequence ID" value="NZ_CP042997.1"/>
</dbReference>
<dbReference type="InterPro" id="IPR005502">
    <property type="entry name" value="Ribosyl_crysJ1"/>
</dbReference>
<dbReference type="PANTHER" id="PTHR16222:SF12">
    <property type="entry name" value="ADP-RIBOSYLGLYCOHYDROLASE-RELATED"/>
    <property type="match status" value="1"/>
</dbReference>
<dbReference type="Gene3D" id="1.10.4080.10">
    <property type="entry name" value="ADP-ribosylation/Crystallin J1"/>
    <property type="match status" value="1"/>
</dbReference>
<feature type="binding site" evidence="1">
    <location>
        <position position="259"/>
    </location>
    <ligand>
        <name>Mg(2+)</name>
        <dbReference type="ChEBI" id="CHEBI:18420"/>
        <label>1</label>
    </ligand>
</feature>
<keyword evidence="3" id="KW-1185">Reference proteome</keyword>
<dbReference type="GO" id="GO:0047407">
    <property type="term" value="F:ADP-ribosyl-[dinitrogen reductase] hydrolase activity"/>
    <property type="evidence" value="ECO:0007669"/>
    <property type="project" value="UniProtKB-EC"/>
</dbReference>
<comment type="cofactor">
    <cofactor evidence="1">
        <name>Mg(2+)</name>
        <dbReference type="ChEBI" id="CHEBI:18420"/>
    </cofactor>
    <text evidence="1">Binds 2 magnesium ions per subunit.</text>
</comment>
<evidence type="ECO:0000256" key="1">
    <source>
        <dbReference type="PIRSR" id="PIRSR605502-1"/>
    </source>
</evidence>
<reference evidence="2 3" key="1">
    <citation type="submission" date="2019-08" db="EMBL/GenBank/DDBJ databases">
        <title>Deep-cultivation of Planctomycetes and their phenomic and genomic characterization uncovers novel biology.</title>
        <authorList>
            <person name="Wiegand S."/>
            <person name="Jogler M."/>
            <person name="Boedeker C."/>
            <person name="Pinto D."/>
            <person name="Vollmers J."/>
            <person name="Rivas-Marin E."/>
            <person name="Kohn T."/>
            <person name="Peeters S.H."/>
            <person name="Heuer A."/>
            <person name="Rast P."/>
            <person name="Oberbeckmann S."/>
            <person name="Bunk B."/>
            <person name="Jeske O."/>
            <person name="Meyerdierks A."/>
            <person name="Storesund J.E."/>
            <person name="Kallscheuer N."/>
            <person name="Luecker S."/>
            <person name="Lage O.M."/>
            <person name="Pohl T."/>
            <person name="Merkel B.J."/>
            <person name="Hornburger P."/>
            <person name="Mueller R.-W."/>
            <person name="Bruemmer F."/>
            <person name="Labrenz M."/>
            <person name="Spormann A.M."/>
            <person name="Op den Camp H."/>
            <person name="Overmann J."/>
            <person name="Amann R."/>
            <person name="Jetten M.S.M."/>
            <person name="Mascher T."/>
            <person name="Medema M.H."/>
            <person name="Devos D.P."/>
            <person name="Kaster A.-K."/>
            <person name="Ovreas L."/>
            <person name="Rohde M."/>
            <person name="Galperin M.Y."/>
            <person name="Jogler C."/>
        </authorList>
    </citation>
    <scope>NUCLEOTIDE SEQUENCE [LARGE SCALE GENOMIC DNA]</scope>
    <source>
        <strain evidence="2 3">OJF2</strain>
    </source>
</reference>
<dbReference type="InterPro" id="IPR036705">
    <property type="entry name" value="Ribosyl_crysJ1_sf"/>
</dbReference>
<feature type="binding site" evidence="1">
    <location>
        <position position="256"/>
    </location>
    <ligand>
        <name>Mg(2+)</name>
        <dbReference type="ChEBI" id="CHEBI:18420"/>
        <label>1</label>
    </ligand>
</feature>
<keyword evidence="2" id="KW-0378">Hydrolase</keyword>
<keyword evidence="1" id="KW-0460">Magnesium</keyword>
<evidence type="ECO:0000313" key="2">
    <source>
        <dbReference type="EMBL" id="QEH35951.1"/>
    </source>
</evidence>
<dbReference type="EMBL" id="CP042997">
    <property type="protein sequence ID" value="QEH35951.1"/>
    <property type="molecule type" value="Genomic_DNA"/>
</dbReference>
<dbReference type="Proteomes" id="UP000324233">
    <property type="component" value="Chromosome"/>
</dbReference>
<keyword evidence="2" id="KW-0326">Glycosidase</keyword>
<dbReference type="InterPro" id="IPR050792">
    <property type="entry name" value="ADP-ribosylglycohydrolase"/>
</dbReference>
<accession>A0A5B9W7F7</accession>
<dbReference type="Pfam" id="PF03747">
    <property type="entry name" value="ADP_ribosyl_GH"/>
    <property type="match status" value="1"/>
</dbReference>
<feature type="binding site" evidence="1">
    <location>
        <position position="52"/>
    </location>
    <ligand>
        <name>Mg(2+)</name>
        <dbReference type="ChEBI" id="CHEBI:18420"/>
        <label>1</label>
    </ligand>
</feature>
<evidence type="ECO:0000313" key="3">
    <source>
        <dbReference type="Proteomes" id="UP000324233"/>
    </source>
</evidence>
<organism evidence="2 3">
    <name type="scientific">Aquisphaera giovannonii</name>
    <dbReference type="NCBI Taxonomy" id="406548"/>
    <lineage>
        <taxon>Bacteria</taxon>
        <taxon>Pseudomonadati</taxon>
        <taxon>Planctomycetota</taxon>
        <taxon>Planctomycetia</taxon>
        <taxon>Isosphaerales</taxon>
        <taxon>Isosphaeraceae</taxon>
        <taxon>Aquisphaera</taxon>
    </lineage>
</organism>
<sequence length="343" mass="35700">MAEEDRIAGALLGTALGDALGLAAEGMSARSIARRFGRVERFHLLGRTGFVSDDTEQSALVAQSLARHPDDVERCVRAFRRSLLGWFARLPWGVGLGTVRACVRIGLGMRPSGVMSAGNGAAMRAAVVGCFFDARPIERERFGRALAEVTHRDPRAVEGALYVAELAAACADLPPGTPAEACQERARRIVTVPALGEALDRARDLALRGASTAEAAAACGTSGFVVHSVPFATFGLLRHGSDPLHALAEVIGAGGDTDSNAAILGAWLGALHGASALPAALIGAIHDGPFGPTHLRALARSLARIRGGEPTPAPDYSPALALARNLALYPVVIGHGLRRIVPF</sequence>
<protein>
    <submittedName>
        <fullName evidence="2">ADP-ribosyl-[dinitrogen reductase] glycohydrolase</fullName>
        <ecNumber evidence="2">3.2.2.24</ecNumber>
    </submittedName>
</protein>
<feature type="binding site" evidence="1">
    <location>
        <position position="258"/>
    </location>
    <ligand>
        <name>Mg(2+)</name>
        <dbReference type="ChEBI" id="CHEBI:18420"/>
        <label>1</label>
    </ligand>
</feature>
<feature type="binding site" evidence="1">
    <location>
        <position position="54"/>
    </location>
    <ligand>
        <name>Mg(2+)</name>
        <dbReference type="ChEBI" id="CHEBI:18420"/>
        <label>1</label>
    </ligand>
</feature>
<dbReference type="KEGG" id="agv:OJF2_45080"/>
<feature type="binding site" evidence="1">
    <location>
        <position position="53"/>
    </location>
    <ligand>
        <name>Mg(2+)</name>
        <dbReference type="ChEBI" id="CHEBI:18420"/>
        <label>1</label>
    </ligand>
</feature>
<keyword evidence="1" id="KW-0479">Metal-binding</keyword>
<dbReference type="PANTHER" id="PTHR16222">
    <property type="entry name" value="ADP-RIBOSYLGLYCOHYDROLASE"/>
    <property type="match status" value="1"/>
</dbReference>
<dbReference type="EC" id="3.2.2.24" evidence="2"/>